<dbReference type="AlphaFoldDB" id="A0A1G7U6W8"/>
<dbReference type="OrthoDB" id="9757976at2"/>
<evidence type="ECO:0000313" key="1">
    <source>
        <dbReference type="EMBL" id="SDG43203.1"/>
    </source>
</evidence>
<name>A0A1G7U6W8_9RHOB</name>
<evidence type="ECO:0008006" key="3">
    <source>
        <dbReference type="Google" id="ProtNLM"/>
    </source>
</evidence>
<dbReference type="EMBL" id="FNBL01000020">
    <property type="protein sequence ID" value="SDG43203.1"/>
    <property type="molecule type" value="Genomic_DNA"/>
</dbReference>
<sequence>MDRIEEFVDERQQAWCIHCSRWLAGLETNEDHVPTKSFLSKPRPHNLPSVTICRECNNGFSRDEQYAVIFLSCVLSGTTEPDRQQNASAARALAKSARFRAMIDRAKTEYQTLGGETRVVWQPDVERINRVIIKNARGHAYFEYGEPLMETPSHVWAAPLGTMSASDHADFESVNNCQELAALPEVGSRMMTRVFTGQDLDDGWVVVQDGAYRYAVHQTGVLRVRSVWWEYLATEVKW</sequence>
<organism evidence="1 2">
    <name type="scientific">Celeribacter baekdonensis</name>
    <dbReference type="NCBI Taxonomy" id="875171"/>
    <lineage>
        <taxon>Bacteria</taxon>
        <taxon>Pseudomonadati</taxon>
        <taxon>Pseudomonadota</taxon>
        <taxon>Alphaproteobacteria</taxon>
        <taxon>Rhodobacterales</taxon>
        <taxon>Roseobacteraceae</taxon>
        <taxon>Celeribacter</taxon>
    </lineage>
</organism>
<protein>
    <recommendedName>
        <fullName evidence="3">HNH endonuclease</fullName>
    </recommendedName>
</protein>
<proteinExistence type="predicted"/>
<evidence type="ECO:0000313" key="2">
    <source>
        <dbReference type="Proteomes" id="UP000182284"/>
    </source>
</evidence>
<gene>
    <name evidence="1" type="ORF">SAMN04488117_12030</name>
</gene>
<dbReference type="RefSeq" id="WP_074647347.1">
    <property type="nucleotide sequence ID" value="NZ_FNBL01000020.1"/>
</dbReference>
<dbReference type="Proteomes" id="UP000182284">
    <property type="component" value="Unassembled WGS sequence"/>
</dbReference>
<accession>A0A1G7U6W8</accession>
<reference evidence="1 2" key="1">
    <citation type="submission" date="2016-10" db="EMBL/GenBank/DDBJ databases">
        <authorList>
            <person name="de Groot N.N."/>
        </authorList>
    </citation>
    <scope>NUCLEOTIDE SEQUENCE [LARGE SCALE GENOMIC DNA]</scope>
    <source>
        <strain evidence="1 2">DSM 27375</strain>
    </source>
</reference>